<gene>
    <name evidence="1" type="primary">ycf34</name>
</gene>
<organism evidence="1">
    <name type="scientific">Polysiphonia sertularioides</name>
    <dbReference type="NCBI Taxonomy" id="945028"/>
    <lineage>
        <taxon>Eukaryota</taxon>
        <taxon>Rhodophyta</taxon>
        <taxon>Florideophyceae</taxon>
        <taxon>Rhodymeniophycidae</taxon>
        <taxon>Ceramiales</taxon>
        <taxon>Rhodomelaceae</taxon>
        <taxon>Polysiphonioideae</taxon>
        <taxon>Polysiphonia</taxon>
    </lineage>
</organism>
<reference evidence="1" key="1">
    <citation type="journal article" date="2017" name="J. Phycol.">
        <title>Analysis of chloroplast genomes and a supermatrix inform reclassification of the Rhodomelaceae (Rhodophyta).</title>
        <authorList>
            <person name="Diaz-Tapia P."/>
            <person name="Maggs C.A."/>
            <person name="West J.A."/>
            <person name="Verbruggen H."/>
        </authorList>
    </citation>
    <scope>NUCLEOTIDE SEQUENCE</scope>
    <source>
        <strain evidence="1">PD0863</strain>
    </source>
</reference>
<evidence type="ECO:0008006" key="2">
    <source>
        <dbReference type="Google" id="ProtNLM"/>
    </source>
</evidence>
<name>A0A1Z1M8Q2_9FLOR</name>
<dbReference type="InterPro" id="IPR019656">
    <property type="entry name" value="Uncharacterised_Ycf34"/>
</dbReference>
<keyword evidence="1" id="KW-0150">Chloroplast</keyword>
<dbReference type="EMBL" id="MF101423">
    <property type="protein sequence ID" value="ARW62458.1"/>
    <property type="molecule type" value="Genomic_DNA"/>
</dbReference>
<dbReference type="AlphaFoldDB" id="A0A1Z1M8Q2"/>
<dbReference type="RefSeq" id="YP_009393896.1">
    <property type="nucleotide sequence ID" value="NC_035270.1"/>
</dbReference>
<evidence type="ECO:0000313" key="1">
    <source>
        <dbReference type="EMBL" id="ARW62458.1"/>
    </source>
</evidence>
<dbReference type="Pfam" id="PF10718">
    <property type="entry name" value="Ycf34"/>
    <property type="match status" value="1"/>
</dbReference>
<sequence>MCICINCRHMKICNIYHFIQKQHNYNKNGIEKNSRIYFNPIDTTISVSLYTTKALLDWDLKECSSFIEKPGNWFQENL</sequence>
<proteinExistence type="predicted"/>
<dbReference type="GeneID" id="33355667"/>
<protein>
    <recommendedName>
        <fullName evidence="2">Ycf34</fullName>
    </recommendedName>
</protein>
<geneLocation type="chloroplast" evidence="1"/>
<keyword evidence="1" id="KW-0934">Plastid</keyword>
<accession>A0A1Z1M8Q2</accession>